<accession>K5WEL6</accession>
<sequence>MSVLNSMRPIRVLPTRGKIKVSLVWKQQNLRVVHEIDARILRKRAPSDDEEDTDGRPLKKRNCTRLEQVVLSMSNVCLADSAQTVEDKGCGAGGRKYDDTHSEGISDTAGSSGVPPGGMRGERDRENRGSSSGHVDEETGLGDKNEEVEDRVEEGDEEALKETHEDAQDEKEQRGPTGEDSYLKGSTGYQEMDPSSVSVQALLLQRREHQNYGSDSDNDLSTTMGHASAPKPLQSGSGLCSKNKGKGREPPPCSPSWDGHRPLVPGINETEHGESSNGTHRYTHDQLIIDLLDKRATQGPSATSNQLDWGERPSSPHMPNINDAKPVLLQIPRSIPQQTAERPTPPKPLKAYPPLEPPTVEKLRKLSGSGRRSSGHVYRIDAKGTRPAGTFPLYISRDNLVSRPSRPRLDRGPSTTQYRRSREMKCVQQTVAELNRANNDRSSTKTRKEERSIDSK</sequence>
<feature type="compositionally biased region" description="Polar residues" evidence="1">
    <location>
        <begin position="298"/>
        <end position="307"/>
    </location>
</feature>
<dbReference type="AlphaFoldDB" id="K5WEL6"/>
<feature type="compositionally biased region" description="Basic and acidic residues" evidence="1">
    <location>
        <begin position="158"/>
        <end position="174"/>
    </location>
</feature>
<feature type="compositionally biased region" description="Basic and acidic residues" evidence="1">
    <location>
        <begin position="87"/>
        <end position="104"/>
    </location>
</feature>
<dbReference type="GeneID" id="18912483"/>
<gene>
    <name evidence="2" type="ORF">PHACADRAFT_206409</name>
</gene>
<proteinExistence type="predicted"/>
<feature type="compositionally biased region" description="Polar residues" evidence="1">
    <location>
        <begin position="427"/>
        <end position="437"/>
    </location>
</feature>
<feature type="region of interest" description="Disordered" evidence="1">
    <location>
        <begin position="87"/>
        <end position="456"/>
    </location>
</feature>
<dbReference type="RefSeq" id="XP_007392858.1">
    <property type="nucleotide sequence ID" value="XM_007392796.1"/>
</dbReference>
<name>K5WEL6_PHACS</name>
<dbReference type="InParanoid" id="K5WEL6"/>
<reference evidence="2 3" key="1">
    <citation type="journal article" date="2012" name="BMC Genomics">
        <title>Comparative genomics of the white-rot fungi, Phanerochaete carnosa and P. chrysosporium, to elucidate the genetic basis of the distinct wood types they colonize.</title>
        <authorList>
            <person name="Suzuki H."/>
            <person name="MacDonald J."/>
            <person name="Syed K."/>
            <person name="Salamov A."/>
            <person name="Hori C."/>
            <person name="Aerts A."/>
            <person name="Henrissat B."/>
            <person name="Wiebenga A."/>
            <person name="vanKuyk P.A."/>
            <person name="Barry K."/>
            <person name="Lindquist E."/>
            <person name="LaButti K."/>
            <person name="Lapidus A."/>
            <person name="Lucas S."/>
            <person name="Coutinho P."/>
            <person name="Gong Y."/>
            <person name="Samejima M."/>
            <person name="Mahadevan R."/>
            <person name="Abou-Zaid M."/>
            <person name="de Vries R.P."/>
            <person name="Igarashi K."/>
            <person name="Yadav J.S."/>
            <person name="Grigoriev I.V."/>
            <person name="Master E.R."/>
        </authorList>
    </citation>
    <scope>NUCLEOTIDE SEQUENCE [LARGE SCALE GENOMIC DNA]</scope>
    <source>
        <strain evidence="2 3">HHB-10118-sp</strain>
    </source>
</reference>
<feature type="compositionally biased region" description="Acidic residues" evidence="1">
    <location>
        <begin position="146"/>
        <end position="157"/>
    </location>
</feature>
<evidence type="ECO:0000256" key="1">
    <source>
        <dbReference type="SAM" id="MobiDB-lite"/>
    </source>
</evidence>
<feature type="compositionally biased region" description="Polar residues" evidence="1">
    <location>
        <begin position="187"/>
        <end position="199"/>
    </location>
</feature>
<dbReference type="HOGENOM" id="CLU_600066_0_0_1"/>
<evidence type="ECO:0000313" key="2">
    <source>
        <dbReference type="EMBL" id="EKM57509.1"/>
    </source>
</evidence>
<organism evidence="2 3">
    <name type="scientific">Phanerochaete carnosa (strain HHB-10118-sp)</name>
    <name type="common">White-rot fungus</name>
    <name type="synonym">Peniophora carnosa</name>
    <dbReference type="NCBI Taxonomy" id="650164"/>
    <lineage>
        <taxon>Eukaryota</taxon>
        <taxon>Fungi</taxon>
        <taxon>Dikarya</taxon>
        <taxon>Basidiomycota</taxon>
        <taxon>Agaricomycotina</taxon>
        <taxon>Agaricomycetes</taxon>
        <taxon>Polyporales</taxon>
        <taxon>Phanerochaetaceae</taxon>
        <taxon>Phanerochaete</taxon>
    </lineage>
</organism>
<feature type="compositionally biased region" description="Basic and acidic residues" evidence="1">
    <location>
        <begin position="120"/>
        <end position="145"/>
    </location>
</feature>
<dbReference type="Proteomes" id="UP000008370">
    <property type="component" value="Unassembled WGS sequence"/>
</dbReference>
<evidence type="ECO:0000313" key="3">
    <source>
        <dbReference type="Proteomes" id="UP000008370"/>
    </source>
</evidence>
<dbReference type="EMBL" id="JH930470">
    <property type="protein sequence ID" value="EKM57509.1"/>
    <property type="molecule type" value="Genomic_DNA"/>
</dbReference>
<dbReference type="KEGG" id="pco:PHACADRAFT_206409"/>
<protein>
    <submittedName>
        <fullName evidence="2">Uncharacterized protein</fullName>
    </submittedName>
</protein>
<feature type="compositionally biased region" description="Basic and acidic residues" evidence="1">
    <location>
        <begin position="438"/>
        <end position="456"/>
    </location>
</feature>
<keyword evidence="3" id="KW-1185">Reference proteome</keyword>
<feature type="compositionally biased region" description="Polar residues" evidence="1">
    <location>
        <begin position="211"/>
        <end position="225"/>
    </location>
</feature>